<dbReference type="RefSeq" id="WP_012966650.1">
    <property type="nucleotide sequence ID" value="NC_013849.1"/>
</dbReference>
<evidence type="ECO:0000259" key="1">
    <source>
        <dbReference type="Pfam" id="PF01937"/>
    </source>
</evidence>
<evidence type="ECO:0000313" key="3">
    <source>
        <dbReference type="Proteomes" id="UP000002613"/>
    </source>
</evidence>
<keyword evidence="3" id="KW-1185">Reference proteome</keyword>
<dbReference type="InterPro" id="IPR014444">
    <property type="entry name" value="PH1575-like"/>
</dbReference>
<dbReference type="Gene3D" id="3.40.50.10880">
    <property type="entry name" value="Uncharacterised protein PF01937, DUF89, domain 3"/>
    <property type="match status" value="1"/>
</dbReference>
<protein>
    <recommendedName>
        <fullName evidence="1">Damage-control phosphatase ARMT1-like metal-binding domain-containing protein</fullName>
    </recommendedName>
</protein>
<organism evidence="2 3">
    <name type="scientific">Ferroglobus placidus (strain DSM 10642 / AEDII12DO)</name>
    <dbReference type="NCBI Taxonomy" id="589924"/>
    <lineage>
        <taxon>Archaea</taxon>
        <taxon>Methanobacteriati</taxon>
        <taxon>Methanobacteriota</taxon>
        <taxon>Archaeoglobi</taxon>
        <taxon>Archaeoglobales</taxon>
        <taxon>Archaeoglobaceae</taxon>
        <taxon>Ferroglobus</taxon>
    </lineage>
</organism>
<dbReference type="NCBIfam" id="NF041594">
    <property type="entry name" value="dam_ctlPhtase_Archglob"/>
    <property type="match status" value="1"/>
</dbReference>
<dbReference type="InterPro" id="IPR002791">
    <property type="entry name" value="ARMT1-like_metal-bd"/>
</dbReference>
<reference evidence="3" key="1">
    <citation type="submission" date="2010-02" db="EMBL/GenBank/DDBJ databases">
        <title>Complete sequence of Ferroglobus placidus DSM 10642.</title>
        <authorList>
            <consortium name="US DOE Joint Genome Institute"/>
            <person name="Lucas S."/>
            <person name="Copeland A."/>
            <person name="Lapidus A."/>
            <person name="Cheng J.-F."/>
            <person name="Bruce D."/>
            <person name="Goodwin L."/>
            <person name="Pitluck S."/>
            <person name="Saunders E."/>
            <person name="Brettin T."/>
            <person name="Detter J.C."/>
            <person name="Han C."/>
            <person name="Tapia R."/>
            <person name="Larimer F."/>
            <person name="Land M."/>
            <person name="Hauser L."/>
            <person name="Kyrpides N."/>
            <person name="Ivanova N."/>
            <person name="Holmes D."/>
            <person name="Lovley D."/>
            <person name="Kyrpides N."/>
            <person name="Anderson I.J."/>
            <person name="Woyke T."/>
        </authorList>
    </citation>
    <scope>NUCLEOTIDE SEQUENCE [LARGE SCALE GENOMIC DNA]</scope>
    <source>
        <strain evidence="3">DSM 10642 / AEDII12DO</strain>
    </source>
</reference>
<dbReference type="Pfam" id="PF01937">
    <property type="entry name" value="ARMT1-like_dom"/>
    <property type="match status" value="1"/>
</dbReference>
<dbReference type="KEGG" id="fpl:Ferp_2183"/>
<dbReference type="eggNOG" id="arCOG04410">
    <property type="taxonomic scope" value="Archaea"/>
</dbReference>
<dbReference type="PaxDb" id="589924-Ferp_2183"/>
<name>D3S0S1_FERPA</name>
<accession>D3S0S1</accession>
<evidence type="ECO:0000313" key="2">
    <source>
        <dbReference type="EMBL" id="ADC66312.1"/>
    </source>
</evidence>
<gene>
    <name evidence="2" type="ordered locus">Ferp_2183</name>
</gene>
<dbReference type="InterPro" id="IPR053682">
    <property type="entry name" value="Damage-ctrl_phosphatase"/>
</dbReference>
<dbReference type="SUPFAM" id="SSF111321">
    <property type="entry name" value="AF1104-like"/>
    <property type="match status" value="1"/>
</dbReference>
<reference evidence="2 3" key="2">
    <citation type="journal article" date="2011" name="Stand. Genomic Sci.">
        <title>Complete genome sequence of Ferroglobus placidus AEDII12DO.</title>
        <authorList>
            <person name="Anderson I."/>
            <person name="Risso C."/>
            <person name="Holmes D."/>
            <person name="Lucas S."/>
            <person name="Copeland A."/>
            <person name="Lapidus A."/>
            <person name="Cheng J.F."/>
            <person name="Bruce D."/>
            <person name="Goodwin L."/>
            <person name="Pitluck S."/>
            <person name="Saunders E."/>
            <person name="Brettin T."/>
            <person name="Detter J.C."/>
            <person name="Han C."/>
            <person name="Tapia R."/>
            <person name="Larimer F."/>
            <person name="Land M."/>
            <person name="Hauser L."/>
            <person name="Woyke T."/>
            <person name="Lovley D."/>
            <person name="Kyrpides N."/>
            <person name="Ivanova N."/>
        </authorList>
    </citation>
    <scope>NUCLEOTIDE SEQUENCE [LARGE SCALE GENOMIC DNA]</scope>
    <source>
        <strain evidence="3">DSM 10642 / AEDII12DO</strain>
    </source>
</reference>
<dbReference type="PIRSF" id="PIRSF006593">
    <property type="entry name" value="UCP006593"/>
    <property type="match status" value="1"/>
</dbReference>
<sequence length="286" mass="31828">MRIAAKCPACLLNRVYLECKIATNDQSKIERAVGEALKILSEEYEKRGINALIATKVHRRVYEVLGVEDPYKPLKDRANAVAMKNLPFVEDFISKLSDKFYGAVVASIIGNAFDYGVLDHKVEEDNFKMYFLKMFAKGLTIDDTEEIKDLCRGKVVYVTDNAGEIFFDYLLIREIKKISEKVSVVVRGKPILSDATIEDAKLAGIDKVADEILPNGGEIGIDEEMLPEVTKSRIEEADVIVAKGMANYECLSESKWENVAFLLTAKCEPVARDIGVSVGSMVAMLK</sequence>
<dbReference type="Gene3D" id="1.10.285.20">
    <property type="entry name" value="Uncharacterised protein PF01937, DUF89, domain 2"/>
    <property type="match status" value="1"/>
</dbReference>
<dbReference type="STRING" id="589924.Ferp_2183"/>
<dbReference type="HOGENOM" id="CLU_071520_1_0_2"/>
<dbReference type="Proteomes" id="UP000002613">
    <property type="component" value="Chromosome"/>
</dbReference>
<proteinExistence type="predicted"/>
<dbReference type="Gene3D" id="1.10.8.380">
    <property type="entry name" value="Uncharacterised protein PF01937, DUF89, domain 1"/>
    <property type="match status" value="1"/>
</dbReference>
<dbReference type="GeneID" id="8779721"/>
<dbReference type="AlphaFoldDB" id="D3S0S1"/>
<dbReference type="OrthoDB" id="359165at2157"/>
<feature type="domain" description="Damage-control phosphatase ARMT1-like metal-binding" evidence="1">
    <location>
        <begin position="4"/>
        <end position="282"/>
    </location>
</feature>
<dbReference type="InterPro" id="IPR036075">
    <property type="entry name" value="ARMT-1-like_metal-bd_sf"/>
</dbReference>
<dbReference type="EMBL" id="CP001899">
    <property type="protein sequence ID" value="ADC66312.1"/>
    <property type="molecule type" value="Genomic_DNA"/>
</dbReference>